<dbReference type="InterPro" id="IPR006464">
    <property type="entry name" value="AcTrfase_RimI/Ard1"/>
</dbReference>
<evidence type="ECO:0000259" key="6">
    <source>
        <dbReference type="PROSITE" id="PS51186"/>
    </source>
</evidence>
<dbReference type="GO" id="GO:0008999">
    <property type="term" value="F:protein-N-terminal-alanine acetyltransferase activity"/>
    <property type="evidence" value="ECO:0007669"/>
    <property type="project" value="UniProtKB-EC"/>
</dbReference>
<organism evidence="7">
    <name type="scientific">uncultured Rubrobacteraceae bacterium</name>
    <dbReference type="NCBI Taxonomy" id="349277"/>
    <lineage>
        <taxon>Bacteria</taxon>
        <taxon>Bacillati</taxon>
        <taxon>Actinomycetota</taxon>
        <taxon>Rubrobacteria</taxon>
        <taxon>Rubrobacterales</taxon>
        <taxon>Rubrobacteraceae</taxon>
        <taxon>environmental samples</taxon>
    </lineage>
</organism>
<evidence type="ECO:0000256" key="5">
    <source>
        <dbReference type="RuleBase" id="RU363094"/>
    </source>
</evidence>
<evidence type="ECO:0000256" key="3">
    <source>
        <dbReference type="ARBA" id="ARBA00022679"/>
    </source>
</evidence>
<comment type="function">
    <text evidence="5">Acetylates the N-terminal alanine of ribosomal protein bS18.</text>
</comment>
<dbReference type="NCBIfam" id="TIGR01575">
    <property type="entry name" value="rimI"/>
    <property type="match status" value="1"/>
</dbReference>
<evidence type="ECO:0000256" key="1">
    <source>
        <dbReference type="ARBA" id="ARBA00005395"/>
    </source>
</evidence>
<dbReference type="PROSITE" id="PS51186">
    <property type="entry name" value="GNAT"/>
    <property type="match status" value="1"/>
</dbReference>
<feature type="domain" description="N-acetyltransferase" evidence="6">
    <location>
        <begin position="1"/>
        <end position="141"/>
    </location>
</feature>
<comment type="catalytic activity">
    <reaction evidence="5">
        <text>N-terminal L-alanyl-[ribosomal protein bS18] + acetyl-CoA = N-terminal N(alpha)-acetyl-L-alanyl-[ribosomal protein bS18] + CoA + H(+)</text>
        <dbReference type="Rhea" id="RHEA:43756"/>
        <dbReference type="Rhea" id="RHEA-COMP:10676"/>
        <dbReference type="Rhea" id="RHEA-COMP:10677"/>
        <dbReference type="ChEBI" id="CHEBI:15378"/>
        <dbReference type="ChEBI" id="CHEBI:57287"/>
        <dbReference type="ChEBI" id="CHEBI:57288"/>
        <dbReference type="ChEBI" id="CHEBI:64718"/>
        <dbReference type="ChEBI" id="CHEBI:83683"/>
        <dbReference type="EC" id="2.3.1.266"/>
    </reaction>
</comment>
<sequence>MRPIRSSDLRAVMEITRLSLPRPWSEAVWREELASPFGLYLVLEENGAISGHIGVKLISDEMHVMTIAVRSERRRRGFARLLVETALADPASADARRVYLEVRPSNTGARALYGSLGFVETGVRPGYYGDEDALLMTLDLRNRPRQ</sequence>
<dbReference type="PANTHER" id="PTHR43420">
    <property type="entry name" value="ACETYLTRANSFERASE"/>
    <property type="match status" value="1"/>
</dbReference>
<comment type="subcellular location">
    <subcellularLocation>
        <location evidence="5">Cytoplasm</location>
    </subcellularLocation>
</comment>
<dbReference type="InterPro" id="IPR000182">
    <property type="entry name" value="GNAT_dom"/>
</dbReference>
<evidence type="ECO:0000256" key="4">
    <source>
        <dbReference type="ARBA" id="ARBA00023315"/>
    </source>
</evidence>
<dbReference type="AlphaFoldDB" id="A0A6J4PJB5"/>
<evidence type="ECO:0000256" key="2">
    <source>
        <dbReference type="ARBA" id="ARBA00022490"/>
    </source>
</evidence>
<keyword evidence="4 7" id="KW-0012">Acyltransferase</keyword>
<keyword evidence="2 5" id="KW-0963">Cytoplasm</keyword>
<dbReference type="InterPro" id="IPR050680">
    <property type="entry name" value="YpeA/RimI_acetyltransf"/>
</dbReference>
<gene>
    <name evidence="7" type="ORF">AVDCRST_MAG78-474</name>
</gene>
<dbReference type="GO" id="GO:0005737">
    <property type="term" value="C:cytoplasm"/>
    <property type="evidence" value="ECO:0007669"/>
    <property type="project" value="UniProtKB-SubCell"/>
</dbReference>
<dbReference type="Pfam" id="PF00583">
    <property type="entry name" value="Acetyltransf_1"/>
    <property type="match status" value="1"/>
</dbReference>
<comment type="similarity">
    <text evidence="1 5">Belongs to the acetyltransferase family. RimI subfamily.</text>
</comment>
<dbReference type="EMBL" id="CADCVB010000033">
    <property type="protein sequence ID" value="CAA9412536.1"/>
    <property type="molecule type" value="Genomic_DNA"/>
</dbReference>
<dbReference type="Gene3D" id="3.40.630.30">
    <property type="match status" value="1"/>
</dbReference>
<dbReference type="PANTHER" id="PTHR43420:SF44">
    <property type="entry name" value="ACETYLTRANSFERASE YPEA"/>
    <property type="match status" value="1"/>
</dbReference>
<evidence type="ECO:0000313" key="7">
    <source>
        <dbReference type="EMBL" id="CAA9412536.1"/>
    </source>
</evidence>
<accession>A0A6J4PJB5</accession>
<protein>
    <recommendedName>
        <fullName evidence="5">[Ribosomal protein bS18]-alanine N-acetyltransferase</fullName>
        <ecNumber evidence="5">2.3.1.266</ecNumber>
    </recommendedName>
</protein>
<dbReference type="InterPro" id="IPR016181">
    <property type="entry name" value="Acyl_CoA_acyltransferase"/>
</dbReference>
<dbReference type="CDD" id="cd04301">
    <property type="entry name" value="NAT_SF"/>
    <property type="match status" value="1"/>
</dbReference>
<dbReference type="EC" id="2.3.1.266" evidence="5"/>
<dbReference type="SUPFAM" id="SSF55729">
    <property type="entry name" value="Acyl-CoA N-acyltransferases (Nat)"/>
    <property type="match status" value="1"/>
</dbReference>
<keyword evidence="3 7" id="KW-0808">Transferase</keyword>
<proteinExistence type="inferred from homology"/>
<reference evidence="7" key="1">
    <citation type="submission" date="2020-02" db="EMBL/GenBank/DDBJ databases">
        <authorList>
            <person name="Meier V. D."/>
        </authorList>
    </citation>
    <scope>NUCLEOTIDE SEQUENCE</scope>
    <source>
        <strain evidence="7">AVDCRST_MAG78</strain>
    </source>
</reference>
<name>A0A6J4PJB5_9ACTN</name>